<reference evidence="2" key="1">
    <citation type="submission" date="2020-12" db="EMBL/GenBank/DDBJ databases">
        <title>Devosia sp. MSA67 isolated from Mo River.</title>
        <authorList>
            <person name="Ma F."/>
            <person name="Zi Z."/>
        </authorList>
    </citation>
    <scope>NUCLEOTIDE SEQUENCE</scope>
    <source>
        <strain evidence="2">MSA67</strain>
    </source>
</reference>
<evidence type="ECO:0000313" key="3">
    <source>
        <dbReference type="Proteomes" id="UP000602124"/>
    </source>
</evidence>
<protein>
    <recommendedName>
        <fullName evidence="4">DUF945 domain-containing protein</fullName>
    </recommendedName>
</protein>
<organism evidence="2 3">
    <name type="scientific">Devosia sediminis</name>
    <dbReference type="NCBI Taxonomy" id="2798801"/>
    <lineage>
        <taxon>Bacteria</taxon>
        <taxon>Pseudomonadati</taxon>
        <taxon>Pseudomonadota</taxon>
        <taxon>Alphaproteobacteria</taxon>
        <taxon>Hyphomicrobiales</taxon>
        <taxon>Devosiaceae</taxon>
        <taxon>Devosia</taxon>
    </lineage>
</organism>
<evidence type="ECO:0000256" key="1">
    <source>
        <dbReference type="SAM" id="SignalP"/>
    </source>
</evidence>
<name>A0A934J350_9HYPH</name>
<dbReference type="EMBL" id="JAEKMH010000006">
    <property type="protein sequence ID" value="MBJ3786905.1"/>
    <property type="molecule type" value="Genomic_DNA"/>
</dbReference>
<evidence type="ECO:0008006" key="4">
    <source>
        <dbReference type="Google" id="ProtNLM"/>
    </source>
</evidence>
<proteinExistence type="predicted"/>
<gene>
    <name evidence="2" type="ORF">JEQ47_19435</name>
</gene>
<dbReference type="Proteomes" id="UP000602124">
    <property type="component" value="Unassembled WGS sequence"/>
</dbReference>
<evidence type="ECO:0000313" key="2">
    <source>
        <dbReference type="EMBL" id="MBJ3786905.1"/>
    </source>
</evidence>
<sequence length="409" mass="42749">MIGTIKTTGLFAATGLATIMLMQPAMALEADAFVERIATVYQAMGYDLTFGEATLEGDTITVDGVTVGLAGVEEPMVLDTELTFTGVVEYDDGSYTAESLTVPDIDTEFATDPVGHLTLSDIVAEDLWLPADGDTSSLALLQTVGRIATGPLTITRDGAEVIKIDSMEAASDFTYADDDSLESLVSTLAITNIWADLSTVGEEEPEAGAIIEALGLTNISGNITQTMSWTMADGHIVIDEFLFDFADVGALDIKADFSGFTPAMLDKVYALQNSDLDPTSEEAQAQQMMAGMEIAQALTIASASIRYDDAGLAPKLLDLFAAQSGADRATFVEGLKATLPAMIAESGIPALADVVVPPVSEFLDDPQSLEIAINPATPTSLLVLGAAASNPASLIQALGLTVTANQKTK</sequence>
<feature type="signal peptide" evidence="1">
    <location>
        <begin position="1"/>
        <end position="27"/>
    </location>
</feature>
<dbReference type="AlphaFoldDB" id="A0A934J350"/>
<keyword evidence="3" id="KW-1185">Reference proteome</keyword>
<comment type="caution">
    <text evidence="2">The sequence shown here is derived from an EMBL/GenBank/DDBJ whole genome shotgun (WGS) entry which is preliminary data.</text>
</comment>
<accession>A0A934J350</accession>
<feature type="chain" id="PRO_5036714634" description="DUF945 domain-containing protein" evidence="1">
    <location>
        <begin position="28"/>
        <end position="409"/>
    </location>
</feature>
<keyword evidence="1" id="KW-0732">Signal</keyword>
<dbReference type="RefSeq" id="WP_198878105.1">
    <property type="nucleotide sequence ID" value="NZ_JAEKMH010000006.1"/>
</dbReference>